<feature type="non-terminal residue" evidence="6">
    <location>
        <position position="143"/>
    </location>
</feature>
<organism evidence="6 7">
    <name type="scientific">Polarella glacialis</name>
    <name type="common">Dinoflagellate</name>
    <dbReference type="NCBI Taxonomy" id="89957"/>
    <lineage>
        <taxon>Eukaryota</taxon>
        <taxon>Sar</taxon>
        <taxon>Alveolata</taxon>
        <taxon>Dinophyceae</taxon>
        <taxon>Suessiales</taxon>
        <taxon>Suessiaceae</taxon>
        <taxon>Polarella</taxon>
    </lineage>
</organism>
<comment type="caution">
    <text evidence="6">The sequence shown here is derived from an EMBL/GenBank/DDBJ whole genome shotgun (WGS) entry which is preliminary data.</text>
</comment>
<name>A0A813G8K9_POLGL</name>
<dbReference type="Gene3D" id="1.50.40.10">
    <property type="entry name" value="Mitochondrial carrier domain"/>
    <property type="match status" value="1"/>
</dbReference>
<evidence type="ECO:0000256" key="5">
    <source>
        <dbReference type="ARBA" id="ARBA00023136"/>
    </source>
</evidence>
<accession>A0A813G8K9</accession>
<keyword evidence="7" id="KW-1185">Reference proteome</keyword>
<protein>
    <recommendedName>
        <fullName evidence="8">ADP,ATP carrier protein</fullName>
    </recommendedName>
</protein>
<dbReference type="Proteomes" id="UP000654075">
    <property type="component" value="Unassembled WGS sequence"/>
</dbReference>
<dbReference type="EMBL" id="CAJNNV010027686">
    <property type="protein sequence ID" value="CAE8621269.1"/>
    <property type="molecule type" value="Genomic_DNA"/>
</dbReference>
<evidence type="ECO:0000256" key="1">
    <source>
        <dbReference type="ARBA" id="ARBA00004141"/>
    </source>
</evidence>
<proteinExistence type="predicted"/>
<feature type="non-terminal residue" evidence="6">
    <location>
        <position position="1"/>
    </location>
</feature>
<comment type="subcellular location">
    <subcellularLocation>
        <location evidence="1">Membrane</location>
        <topology evidence="1">Multi-pass membrane protein</topology>
    </subcellularLocation>
</comment>
<dbReference type="Pfam" id="PF00153">
    <property type="entry name" value="Mito_carr"/>
    <property type="match status" value="2"/>
</dbReference>
<evidence type="ECO:0000256" key="3">
    <source>
        <dbReference type="ARBA" id="ARBA00022692"/>
    </source>
</evidence>
<keyword evidence="5" id="KW-0472">Membrane</keyword>
<dbReference type="AlphaFoldDB" id="A0A813G8K9"/>
<dbReference type="InterPro" id="IPR023395">
    <property type="entry name" value="MCP_dom_sf"/>
</dbReference>
<dbReference type="PANTHER" id="PTHR24089">
    <property type="entry name" value="SOLUTE CARRIER FAMILY 25"/>
    <property type="match status" value="1"/>
</dbReference>
<dbReference type="PRINTS" id="PR00926">
    <property type="entry name" value="MITOCARRIER"/>
</dbReference>
<keyword evidence="3" id="KW-0812">Transmembrane</keyword>
<dbReference type="InterPro" id="IPR002067">
    <property type="entry name" value="MCP"/>
</dbReference>
<evidence type="ECO:0000313" key="6">
    <source>
        <dbReference type="EMBL" id="CAE8621269.1"/>
    </source>
</evidence>
<keyword evidence="4" id="KW-0677">Repeat</keyword>
<keyword evidence="2" id="KW-0813">Transport</keyword>
<evidence type="ECO:0008006" key="8">
    <source>
        <dbReference type="Google" id="ProtNLM"/>
    </source>
</evidence>
<gene>
    <name evidence="6" type="ORF">PGLA1383_LOCUS38790</name>
</gene>
<dbReference type="OrthoDB" id="270584at2759"/>
<evidence type="ECO:0000256" key="2">
    <source>
        <dbReference type="ARBA" id="ARBA00022448"/>
    </source>
</evidence>
<reference evidence="6" key="1">
    <citation type="submission" date="2021-02" db="EMBL/GenBank/DDBJ databases">
        <authorList>
            <person name="Dougan E. K."/>
            <person name="Rhodes N."/>
            <person name="Thang M."/>
            <person name="Chan C."/>
        </authorList>
    </citation>
    <scope>NUCLEOTIDE SEQUENCE</scope>
</reference>
<evidence type="ECO:0000256" key="4">
    <source>
        <dbReference type="ARBA" id="ARBA00022737"/>
    </source>
</evidence>
<dbReference type="GO" id="GO:0055085">
    <property type="term" value="P:transmembrane transport"/>
    <property type="evidence" value="ECO:0007669"/>
    <property type="project" value="InterPro"/>
</dbReference>
<dbReference type="SUPFAM" id="SSF103506">
    <property type="entry name" value="Mitochondrial carrier"/>
    <property type="match status" value="1"/>
</dbReference>
<dbReference type="InterPro" id="IPR018108">
    <property type="entry name" value="MCP_transmembrane"/>
</dbReference>
<sequence length="143" mass="15359">VARTVIAPVERVKIIFQTSKNVPDSGVFAIIRKVAGESGGGLRTVTAFWKGNSVAVIRVFPYLGVQLSSNEYFRNHMKVLCSNGSGAPSLNVEAQRFLAGGAAGVTAVMSTYPLDLTRARMALLLEQGAFPTMLGTMREVVRQ</sequence>
<evidence type="ECO:0000313" key="7">
    <source>
        <dbReference type="Proteomes" id="UP000654075"/>
    </source>
</evidence>
<dbReference type="GO" id="GO:0016020">
    <property type="term" value="C:membrane"/>
    <property type="evidence" value="ECO:0007669"/>
    <property type="project" value="UniProtKB-SubCell"/>
</dbReference>